<evidence type="ECO:0000256" key="1">
    <source>
        <dbReference type="SAM" id="Coils"/>
    </source>
</evidence>
<dbReference type="RefSeq" id="WP_157891702.1">
    <property type="nucleotide sequence ID" value="NZ_LT859958.1"/>
</dbReference>
<evidence type="ECO:0000313" key="3">
    <source>
        <dbReference type="Proteomes" id="UP000195514"/>
    </source>
</evidence>
<proteinExistence type="predicted"/>
<keyword evidence="3" id="KW-1185">Reference proteome</keyword>
<reference evidence="3" key="1">
    <citation type="submission" date="2017-05" db="EMBL/GenBank/DDBJ databases">
        <authorList>
            <person name="Kirkegaard R."/>
            <person name="Mcilroy J S."/>
        </authorList>
    </citation>
    <scope>NUCLEOTIDE SEQUENCE [LARGE SCALE GENOMIC DNA]</scope>
</reference>
<name>A0A1Y6K7J0_9CHLR</name>
<dbReference type="KEGG" id="abat:CFX1CAM_0935"/>
<feature type="coiled-coil region" evidence="1">
    <location>
        <begin position="3"/>
        <end position="40"/>
    </location>
</feature>
<dbReference type="Pfam" id="PF14193">
    <property type="entry name" value="DUF4315"/>
    <property type="match status" value="1"/>
</dbReference>
<dbReference type="EMBL" id="LT859958">
    <property type="protein sequence ID" value="SMX54000.1"/>
    <property type="molecule type" value="Genomic_DNA"/>
</dbReference>
<sequence>MNLNQLRKEKEQIQKRIQSLQEKLTDLESKETEMENSEILKTVRSLKLKPSQLDELLVRLKRNPFTEIHNIPTWEPEEDEDQ</sequence>
<gene>
    <name evidence="2" type="ORF">CFX1CAM_0935</name>
</gene>
<evidence type="ECO:0008006" key="4">
    <source>
        <dbReference type="Google" id="ProtNLM"/>
    </source>
</evidence>
<protein>
    <recommendedName>
        <fullName evidence="4">DUF4315 family protein</fullName>
    </recommendedName>
</protein>
<keyword evidence="1" id="KW-0175">Coiled coil</keyword>
<dbReference type="AlphaFoldDB" id="A0A1Y6K7J0"/>
<dbReference type="Proteomes" id="UP000195514">
    <property type="component" value="Chromosome I"/>
</dbReference>
<evidence type="ECO:0000313" key="2">
    <source>
        <dbReference type="EMBL" id="SMX54000.1"/>
    </source>
</evidence>
<dbReference type="InterPro" id="IPR025464">
    <property type="entry name" value="DUF4315"/>
</dbReference>
<organism evidence="2 3">
    <name type="scientific">Candidatus Brevifilum fermentans</name>
    <dbReference type="NCBI Taxonomy" id="1986204"/>
    <lineage>
        <taxon>Bacteria</taxon>
        <taxon>Bacillati</taxon>
        <taxon>Chloroflexota</taxon>
        <taxon>Anaerolineae</taxon>
        <taxon>Anaerolineales</taxon>
        <taxon>Anaerolineaceae</taxon>
        <taxon>Candidatus Brevifilum</taxon>
    </lineage>
</organism>
<accession>A0A1Y6K7J0</accession>